<gene>
    <name evidence="3" type="ORF">M23134_01501</name>
</gene>
<dbReference type="AlphaFoldDB" id="A1ZJY8"/>
<dbReference type="Gene3D" id="1.10.260.40">
    <property type="entry name" value="lambda repressor-like DNA-binding domains"/>
    <property type="match status" value="1"/>
</dbReference>
<protein>
    <recommendedName>
        <fullName evidence="2">HTH cro/C1-type domain-containing protein</fullName>
    </recommendedName>
</protein>
<dbReference type="eggNOG" id="COG1476">
    <property type="taxonomic scope" value="Bacteria"/>
</dbReference>
<proteinExistence type="predicted"/>
<keyword evidence="4" id="KW-1185">Reference proteome</keyword>
<evidence type="ECO:0000313" key="4">
    <source>
        <dbReference type="Proteomes" id="UP000004095"/>
    </source>
</evidence>
<dbReference type="Proteomes" id="UP000004095">
    <property type="component" value="Unassembled WGS sequence"/>
</dbReference>
<dbReference type="InterPro" id="IPR010982">
    <property type="entry name" value="Lambda_DNA-bd_dom_sf"/>
</dbReference>
<dbReference type="OrthoDB" id="798409at2"/>
<dbReference type="GO" id="GO:0003677">
    <property type="term" value="F:DNA binding"/>
    <property type="evidence" value="ECO:0007669"/>
    <property type="project" value="UniProtKB-KW"/>
</dbReference>
<comment type="caution">
    <text evidence="3">The sequence shown here is derived from an EMBL/GenBank/DDBJ whole genome shotgun (WGS) entry which is preliminary data.</text>
</comment>
<dbReference type="SMART" id="SM00530">
    <property type="entry name" value="HTH_XRE"/>
    <property type="match status" value="1"/>
</dbReference>
<dbReference type="EMBL" id="AAWS01000011">
    <property type="protein sequence ID" value="EAY29441.1"/>
    <property type="molecule type" value="Genomic_DNA"/>
</dbReference>
<evidence type="ECO:0000313" key="3">
    <source>
        <dbReference type="EMBL" id="EAY29441.1"/>
    </source>
</evidence>
<evidence type="ECO:0000259" key="2">
    <source>
        <dbReference type="PROSITE" id="PS50943"/>
    </source>
</evidence>
<dbReference type="InterPro" id="IPR001387">
    <property type="entry name" value="Cro/C1-type_HTH"/>
</dbReference>
<reference evidence="3 4" key="1">
    <citation type="submission" date="2007-01" db="EMBL/GenBank/DDBJ databases">
        <authorList>
            <person name="Haygood M."/>
            <person name="Podell S."/>
            <person name="Anderson C."/>
            <person name="Hopkinson B."/>
            <person name="Roe K."/>
            <person name="Barbeau K."/>
            <person name="Gaasterland T."/>
            <person name="Ferriera S."/>
            <person name="Johnson J."/>
            <person name="Kravitz S."/>
            <person name="Beeson K."/>
            <person name="Sutton G."/>
            <person name="Rogers Y.-H."/>
            <person name="Friedman R."/>
            <person name="Frazier M."/>
            <person name="Venter J.C."/>
        </authorList>
    </citation>
    <scope>NUCLEOTIDE SEQUENCE [LARGE SCALE GENOMIC DNA]</scope>
    <source>
        <strain evidence="3 4">ATCC 23134</strain>
    </source>
</reference>
<organism evidence="3 4">
    <name type="scientific">Microscilla marina ATCC 23134</name>
    <dbReference type="NCBI Taxonomy" id="313606"/>
    <lineage>
        <taxon>Bacteria</taxon>
        <taxon>Pseudomonadati</taxon>
        <taxon>Bacteroidota</taxon>
        <taxon>Cytophagia</taxon>
        <taxon>Cytophagales</taxon>
        <taxon>Microscillaceae</taxon>
        <taxon>Microscilla</taxon>
    </lineage>
</organism>
<dbReference type="RefSeq" id="WP_002696501.1">
    <property type="nucleotide sequence ID" value="NZ_AAWS01000011.1"/>
</dbReference>
<accession>A1ZJY8</accession>
<name>A1ZJY8_MICM2</name>
<dbReference type="PANTHER" id="PTHR46558:SF4">
    <property type="entry name" value="DNA-BIDING PHAGE PROTEIN"/>
    <property type="match status" value="1"/>
</dbReference>
<dbReference type="CDD" id="cd00093">
    <property type="entry name" value="HTH_XRE"/>
    <property type="match status" value="1"/>
</dbReference>
<dbReference type="Pfam" id="PF01381">
    <property type="entry name" value="HTH_3"/>
    <property type="match status" value="1"/>
</dbReference>
<feature type="domain" description="HTH cro/C1-type" evidence="2">
    <location>
        <begin position="7"/>
        <end position="62"/>
    </location>
</feature>
<dbReference type="SUPFAM" id="SSF47413">
    <property type="entry name" value="lambda repressor-like DNA-binding domains"/>
    <property type="match status" value="1"/>
</dbReference>
<dbReference type="PANTHER" id="PTHR46558">
    <property type="entry name" value="TRACRIPTIONAL REGULATORY PROTEIN-RELATED-RELATED"/>
    <property type="match status" value="1"/>
</dbReference>
<keyword evidence="1" id="KW-0238">DNA-binding</keyword>
<evidence type="ECO:0000256" key="1">
    <source>
        <dbReference type="ARBA" id="ARBA00023125"/>
    </source>
</evidence>
<sequence>MKIGEKVRKLRELRDFSQEYMAEQLGMSQQNYSAIENNQDEDISLKRLKRIAQILEIQMNDLLSFDEKNIFNNYSQAEQFGIINNQYFEAERKLFQQQIEQYKTEVAYLRKMLDKALGNSNNK</sequence>
<dbReference type="PROSITE" id="PS50943">
    <property type="entry name" value="HTH_CROC1"/>
    <property type="match status" value="1"/>
</dbReference>